<dbReference type="AlphaFoldDB" id="A0A6H5GKB2"/>
<feature type="compositionally biased region" description="Polar residues" evidence="1">
    <location>
        <begin position="165"/>
        <end position="179"/>
    </location>
</feature>
<dbReference type="OrthoDB" id="8186325at2759"/>
<feature type="compositionally biased region" description="Basic and acidic residues" evidence="1">
    <location>
        <begin position="308"/>
        <end position="326"/>
    </location>
</feature>
<feature type="compositionally biased region" description="Low complexity" evidence="1">
    <location>
        <begin position="279"/>
        <end position="299"/>
    </location>
</feature>
<name>A0A6H5GKB2_9HEMI</name>
<evidence type="ECO:0000313" key="2">
    <source>
        <dbReference type="EMBL" id="CAB0003467.1"/>
    </source>
</evidence>
<keyword evidence="3" id="KW-1185">Reference proteome</keyword>
<dbReference type="InterPro" id="IPR032134">
    <property type="entry name" value="DUF4816"/>
</dbReference>
<evidence type="ECO:0000256" key="1">
    <source>
        <dbReference type="SAM" id="MobiDB-lite"/>
    </source>
</evidence>
<dbReference type="PANTHER" id="PTHR21698">
    <property type="entry name" value="PROTEIN (PUTATIVE)-RELATED"/>
    <property type="match status" value="1"/>
</dbReference>
<feature type="region of interest" description="Disordered" evidence="1">
    <location>
        <begin position="247"/>
        <end position="326"/>
    </location>
</feature>
<sequence length="670" mass="79157">MSRKSPIGYHYFFLFLALIWEETKRYRVKMFEKKFRCFSLYIKKCSSSNFSGIGKIPSQNYRSSNFNDCDDRQQGKLFSGKVKKSVNGSIGIVLKSRIGTELQKKLFLIHIYSESLPEQVSEVRIEKIQELSLFGCGEQSRKRRSTRTWEETDSGDETGEKIQSRVFTDSPNGSQNDGSGVTATKKRRVTRRKIEKADARKYHPFNHRLTWTESTLIREILRGITTMTKPERDAGKNAQLVRHEFTQEAAQTPAQKRIDLSGGYGGDGGHGGDGGYGPPSGSYGPPSASYGPPSDSYGPPAGGYGGGDAHHDDHHEEHHDDHHHHEPKGYWKKKLIWKPDWVKEWKVAYKQVSKPAWKKIWKPIWVPTTKPGWKEVQVPDWKKIWKPVWVPTKVPVWKEIQVPDWKKVWKPIWVPIKVPAWKEIQVPEWKKIWKPIWVEIKVPAWKEIQVPDWKKVWKAELIKVGIPGEKHLGKDEHGWEYTSHDLWKKKVVWKPLWKKIWRTEKQQIWVPSKKLEWKEDWKQVWKPAKKQIWVESKKLEWKEEWKQVWKPAKKLIWVEDKKLAWKEDWKQIWRTEKKQIWLPDKKLEWKEDWKQIWVPDWKKTWVPAWKKVWKPVWISEWIIVQEDHHHHEEHHGWDRKDSAVAADTSKQPEIGVVQAPPAPASQAIKK</sequence>
<feature type="region of interest" description="Disordered" evidence="1">
    <location>
        <begin position="144"/>
        <end position="193"/>
    </location>
</feature>
<feature type="compositionally biased region" description="Gly residues" evidence="1">
    <location>
        <begin position="262"/>
        <end position="278"/>
    </location>
</feature>
<accession>A0A6H5GKB2</accession>
<feature type="compositionally biased region" description="Basic residues" evidence="1">
    <location>
        <begin position="184"/>
        <end position="193"/>
    </location>
</feature>
<evidence type="ECO:0000313" key="3">
    <source>
        <dbReference type="Proteomes" id="UP000479000"/>
    </source>
</evidence>
<reference evidence="2 3" key="1">
    <citation type="submission" date="2020-02" db="EMBL/GenBank/DDBJ databases">
        <authorList>
            <person name="Ferguson B K."/>
        </authorList>
    </citation>
    <scope>NUCLEOTIDE SEQUENCE [LARGE SCALE GENOMIC DNA]</scope>
</reference>
<dbReference type="Proteomes" id="UP000479000">
    <property type="component" value="Unassembled WGS sequence"/>
</dbReference>
<proteinExistence type="predicted"/>
<gene>
    <name evidence="2" type="ORF">NTEN_LOCUS8995</name>
</gene>
<organism evidence="2 3">
    <name type="scientific">Nesidiocoris tenuis</name>
    <dbReference type="NCBI Taxonomy" id="355587"/>
    <lineage>
        <taxon>Eukaryota</taxon>
        <taxon>Metazoa</taxon>
        <taxon>Ecdysozoa</taxon>
        <taxon>Arthropoda</taxon>
        <taxon>Hexapoda</taxon>
        <taxon>Insecta</taxon>
        <taxon>Pterygota</taxon>
        <taxon>Neoptera</taxon>
        <taxon>Paraneoptera</taxon>
        <taxon>Hemiptera</taxon>
        <taxon>Heteroptera</taxon>
        <taxon>Panheteroptera</taxon>
        <taxon>Cimicomorpha</taxon>
        <taxon>Miridae</taxon>
        <taxon>Dicyphina</taxon>
        <taxon>Nesidiocoris</taxon>
    </lineage>
</organism>
<feature type="region of interest" description="Disordered" evidence="1">
    <location>
        <begin position="634"/>
        <end position="670"/>
    </location>
</feature>
<dbReference type="PANTHER" id="PTHR21698:SF6">
    <property type="match status" value="1"/>
</dbReference>
<dbReference type="Pfam" id="PF16086">
    <property type="entry name" value="DUF4816"/>
    <property type="match status" value="3"/>
</dbReference>
<dbReference type="EMBL" id="CADCXU010013501">
    <property type="protein sequence ID" value="CAB0003467.1"/>
    <property type="molecule type" value="Genomic_DNA"/>
</dbReference>
<protein>
    <submittedName>
        <fullName evidence="2">Uncharacterized protein</fullName>
    </submittedName>
</protein>